<evidence type="ECO:0000313" key="6">
    <source>
        <dbReference type="Proteomes" id="UP000028933"/>
    </source>
</evidence>
<reference evidence="5" key="1">
    <citation type="journal article" date="2013" name="Lancet">
        <title>First case of E anophelis outbreak in an intensive-care unit.</title>
        <authorList>
            <person name="Teo J."/>
            <person name="Tan S.Y."/>
            <person name="Tay M."/>
            <person name="Ding Y."/>
            <person name="Kjelleberg S."/>
            <person name="Givskov M."/>
            <person name="Lin R.T."/>
            <person name="Yang L."/>
        </authorList>
    </citation>
    <scope>NUCLEOTIDE SEQUENCE [LARGE SCALE GENOMIC DNA]</scope>
    <source>
        <strain evidence="5">NUHP1</strain>
    </source>
</reference>
<dbReference type="Gene3D" id="1.20.120.530">
    <property type="entry name" value="GntR ligand-binding domain-like"/>
    <property type="match status" value="1"/>
</dbReference>
<evidence type="ECO:0000313" key="5">
    <source>
        <dbReference type="EMBL" id="AIL46568.1"/>
    </source>
</evidence>
<evidence type="ECO:0000259" key="4">
    <source>
        <dbReference type="PROSITE" id="PS50949"/>
    </source>
</evidence>
<dbReference type="PROSITE" id="PS50949">
    <property type="entry name" value="HTH_GNTR"/>
    <property type="match status" value="1"/>
</dbReference>
<dbReference type="PANTHER" id="PTHR43537:SF47">
    <property type="entry name" value="REGULATORY PROTEIN GNTR HTH"/>
    <property type="match status" value="1"/>
</dbReference>
<dbReference type="InterPro" id="IPR036390">
    <property type="entry name" value="WH_DNA-bd_sf"/>
</dbReference>
<keyword evidence="3" id="KW-0804">Transcription</keyword>
<dbReference type="KEGG" id="eao:BD94_2793"/>
<dbReference type="STRING" id="1338011.BD94_2793"/>
<name>A0A077EJA2_9FLAO</name>
<dbReference type="InterPro" id="IPR011711">
    <property type="entry name" value="GntR_C"/>
</dbReference>
<keyword evidence="2" id="KW-0238">DNA-binding</keyword>
<sequence>MEKKERLSDLTTSRIQEDILKGKYVVGEKLPTEKELMEIYQVGRSTIREAVKQLSISKILIVKQGSGTYVNKSQVLSPSDILKKAKFDEINDARRLVEGELIKRACQIATKKQLEAVDQSLREKKKAILADDKDTCIQADIEFHLNVAKAANHEVLLLLYQGFTEMITDFFHEREPKGISFFAMSYHLHEQLYMAIRDKKEKQAAKILDNILNNNFSL</sequence>
<reference evidence="5" key="2">
    <citation type="journal article" date="2015" name="Genome Biol. Evol.">
        <title>Complete Genome Sequence and Transcriptomic Analysis of the Novel Pathogen Elizabethkingia anophelis in Response to Oxidative Stress.</title>
        <authorList>
            <person name="Li Y."/>
            <person name="Liu Y."/>
            <person name="Chew S.C."/>
            <person name="Tay M."/>
            <person name="Salido M.M."/>
            <person name="Teo J."/>
            <person name="Lauro F.M."/>
            <person name="Givskov M."/>
            <person name="Yang L."/>
        </authorList>
    </citation>
    <scope>NUCLEOTIDE SEQUENCE</scope>
    <source>
        <strain evidence="5">NUHP1</strain>
    </source>
</reference>
<dbReference type="PRINTS" id="PR00035">
    <property type="entry name" value="HTHGNTR"/>
</dbReference>
<dbReference type="Pfam" id="PF00392">
    <property type="entry name" value="GntR"/>
    <property type="match status" value="1"/>
</dbReference>
<dbReference type="SMART" id="SM00345">
    <property type="entry name" value="HTH_GNTR"/>
    <property type="match status" value="1"/>
</dbReference>
<organism evidence="5 6">
    <name type="scientific">Elizabethkingia anophelis NUHP1</name>
    <dbReference type="NCBI Taxonomy" id="1338011"/>
    <lineage>
        <taxon>Bacteria</taxon>
        <taxon>Pseudomonadati</taxon>
        <taxon>Bacteroidota</taxon>
        <taxon>Flavobacteriia</taxon>
        <taxon>Flavobacteriales</taxon>
        <taxon>Weeksellaceae</taxon>
        <taxon>Elizabethkingia</taxon>
    </lineage>
</organism>
<dbReference type="HOGENOM" id="CLU_017584_9_1_10"/>
<evidence type="ECO:0000256" key="2">
    <source>
        <dbReference type="ARBA" id="ARBA00023125"/>
    </source>
</evidence>
<feature type="domain" description="HTH gntR-type" evidence="4">
    <location>
        <begin position="5"/>
        <end position="73"/>
    </location>
</feature>
<evidence type="ECO:0000256" key="1">
    <source>
        <dbReference type="ARBA" id="ARBA00023015"/>
    </source>
</evidence>
<dbReference type="InterPro" id="IPR008920">
    <property type="entry name" value="TF_FadR/GntR_C"/>
</dbReference>
<keyword evidence="1" id="KW-0805">Transcription regulation</keyword>
<dbReference type="Gene3D" id="1.10.10.10">
    <property type="entry name" value="Winged helix-like DNA-binding domain superfamily/Winged helix DNA-binding domain"/>
    <property type="match status" value="1"/>
</dbReference>
<gene>
    <name evidence="5" type="ORF">BD94_2793</name>
</gene>
<dbReference type="CDD" id="cd07377">
    <property type="entry name" value="WHTH_GntR"/>
    <property type="match status" value="1"/>
</dbReference>
<dbReference type="InterPro" id="IPR000524">
    <property type="entry name" value="Tscrpt_reg_HTH_GntR"/>
</dbReference>
<dbReference type="PANTHER" id="PTHR43537">
    <property type="entry name" value="TRANSCRIPTIONAL REGULATOR, GNTR FAMILY"/>
    <property type="match status" value="1"/>
</dbReference>
<dbReference type="GO" id="GO:0003677">
    <property type="term" value="F:DNA binding"/>
    <property type="evidence" value="ECO:0007669"/>
    <property type="project" value="UniProtKB-KW"/>
</dbReference>
<dbReference type="SUPFAM" id="SSF46785">
    <property type="entry name" value="Winged helix' DNA-binding domain"/>
    <property type="match status" value="1"/>
</dbReference>
<dbReference type="SUPFAM" id="SSF48008">
    <property type="entry name" value="GntR ligand-binding domain-like"/>
    <property type="match status" value="1"/>
</dbReference>
<dbReference type="SMART" id="SM00895">
    <property type="entry name" value="FCD"/>
    <property type="match status" value="1"/>
</dbReference>
<proteinExistence type="predicted"/>
<dbReference type="RefSeq" id="WP_024565854.1">
    <property type="nucleotide sequence ID" value="NZ_CP007547.1"/>
</dbReference>
<evidence type="ECO:0000256" key="3">
    <source>
        <dbReference type="ARBA" id="ARBA00023163"/>
    </source>
</evidence>
<dbReference type="Pfam" id="PF07729">
    <property type="entry name" value="FCD"/>
    <property type="match status" value="1"/>
</dbReference>
<dbReference type="GO" id="GO:0003700">
    <property type="term" value="F:DNA-binding transcription factor activity"/>
    <property type="evidence" value="ECO:0007669"/>
    <property type="project" value="InterPro"/>
</dbReference>
<dbReference type="InterPro" id="IPR036388">
    <property type="entry name" value="WH-like_DNA-bd_sf"/>
</dbReference>
<dbReference type="eggNOG" id="COG2186">
    <property type="taxonomic scope" value="Bacteria"/>
</dbReference>
<protein>
    <submittedName>
        <fullName evidence="5">Transcriptional regulator, GntR family</fullName>
    </submittedName>
</protein>
<dbReference type="EMBL" id="CP007547">
    <property type="protein sequence ID" value="AIL46568.1"/>
    <property type="molecule type" value="Genomic_DNA"/>
</dbReference>
<dbReference type="AlphaFoldDB" id="A0A077EJA2"/>
<accession>A0A077EJA2</accession>
<dbReference type="Proteomes" id="UP000028933">
    <property type="component" value="Chromosome"/>
</dbReference>